<dbReference type="OrthoDB" id="3365682at2759"/>
<sequence length="546" mass="59784">MSNVSQHIDPPSYNGWSMVSSTEAQRPLEGAELAVNYSEYFNQGDTSIEAASLERRFPAAVWLARTLLPELGISTISSTTTPNDVDLDHAAFRAITNLDQALEWLNDSAFVVHGAHTYQEVCEKTSNERIEPAGKHFRAYLVLDPKSGPAAFILNVSHVLNGHRMLYQAQNILQSLLHPGFSSGSDVGSDSTAHAQVELVRAVFQPEDLKRLLSRLPQSLSHAYKSRFQPGPEHLNIGSQKLTERMENEAKPTIGISGFGQAPRGLRDSDRPMVNLRRSFTRKEQESFRIHCKRNKATISSYVYAAIVKSIDQVAAAVENRGDAKVKQGAHLTFPAHASRWLPEETANHAPSVVTMAIAPASVYLSPEDVNPSRGSVAEASSHVAQVQDTFRLARILGVKQNEYLKSPHVLSFLDTLGQAGAQGIKTNAQALDEGNAASSSGRSFSTPTLTSQGIFDIAKDYPLESTDKNVSSAAPTRPFHWLQLIDVVQYGRATSPSVCFSLYSFDGKLNLMVHFDERRFDRGTVTAILDTACSLITPCCHTALL</sequence>
<reference evidence="1" key="1">
    <citation type="submission" date="2014-06" db="EMBL/GenBank/DDBJ databases">
        <authorList>
            <person name="Ju J."/>
            <person name="Zhang J."/>
        </authorList>
    </citation>
    <scope>NUCLEOTIDE SEQUENCE</scope>
    <source>
        <strain evidence="1">SscI8</strain>
    </source>
</reference>
<evidence type="ECO:0000313" key="3">
    <source>
        <dbReference type="Proteomes" id="UP000242770"/>
    </source>
</evidence>
<reference evidence="2" key="2">
    <citation type="submission" date="2014-06" db="EMBL/GenBank/DDBJ databases">
        <authorList>
            <person name="Berkman J.Paul."/>
        </authorList>
    </citation>
    <scope>NUCLEOTIDE SEQUENCE [LARGE SCALE GENOMIC DNA]</scope>
</reference>
<evidence type="ECO:0000313" key="2">
    <source>
        <dbReference type="EMBL" id="CDS00082.1"/>
    </source>
</evidence>
<dbReference type="Gene3D" id="3.30.559.30">
    <property type="entry name" value="Nonribosomal peptide synthetase, condensation domain"/>
    <property type="match status" value="1"/>
</dbReference>
<protein>
    <recommendedName>
        <fullName evidence="4">Acyltransferase invovled in MEL production</fullName>
    </recommendedName>
</protein>
<organism evidence="2 3">
    <name type="scientific">Sporisorium scitamineum</name>
    <dbReference type="NCBI Taxonomy" id="49012"/>
    <lineage>
        <taxon>Eukaryota</taxon>
        <taxon>Fungi</taxon>
        <taxon>Dikarya</taxon>
        <taxon>Basidiomycota</taxon>
        <taxon>Ustilaginomycotina</taxon>
        <taxon>Ustilaginomycetes</taxon>
        <taxon>Ustilaginales</taxon>
        <taxon>Ustilaginaceae</taxon>
        <taxon>Sporisorium</taxon>
    </lineage>
</organism>
<dbReference type="EMBL" id="LK056669">
    <property type="protein sequence ID" value="CDR88152.1"/>
    <property type="molecule type" value="Genomic_DNA"/>
</dbReference>
<gene>
    <name evidence="2" type="primary">SSCI35230.1</name>
    <name evidence="1" type="ORF">SPSC_03738</name>
</gene>
<keyword evidence="3" id="KW-1185">Reference proteome</keyword>
<evidence type="ECO:0000313" key="1">
    <source>
        <dbReference type="EMBL" id="CDR88152.1"/>
    </source>
</evidence>
<accession>A0A0F7RZL1</accession>
<name>A0A0F7RZL1_9BASI</name>
<dbReference type="AlphaFoldDB" id="A0A0F7RZL1"/>
<evidence type="ECO:0008006" key="4">
    <source>
        <dbReference type="Google" id="ProtNLM"/>
    </source>
</evidence>
<dbReference type="Proteomes" id="UP000242770">
    <property type="component" value="Unassembled WGS sequence"/>
</dbReference>
<dbReference type="PANTHER" id="PTHR42034:SF3">
    <property type="entry name" value="ACYL-COA-DEPENDENT ACYLTRANSFERASE MAC2"/>
    <property type="match status" value="1"/>
</dbReference>
<dbReference type="EMBL" id="CCFA01001973">
    <property type="protein sequence ID" value="CDS00082.1"/>
    <property type="molecule type" value="Genomic_DNA"/>
</dbReference>
<dbReference type="PANTHER" id="PTHR42034">
    <property type="entry name" value="CHROMOSOME 7, WHOLE GENOME SHOTGUN SEQUENCE-RELATED"/>
    <property type="match status" value="1"/>
</dbReference>
<reference evidence="3" key="3">
    <citation type="submission" date="2014-06" db="EMBL/GenBank/DDBJ databases">
        <authorList>
            <person name="Berkman P.J."/>
        </authorList>
    </citation>
    <scope>NUCLEOTIDE SEQUENCE [LARGE SCALE GENOMIC DNA]</scope>
</reference>
<proteinExistence type="predicted"/>